<gene>
    <name evidence="3" type="ORF">LTR77_001116</name>
</gene>
<accession>A0AAV9PMD6</accession>
<name>A0AAV9PMD6_9PEZI</name>
<proteinExistence type="predicted"/>
<feature type="region of interest" description="Disordered" evidence="1">
    <location>
        <begin position="34"/>
        <end position="56"/>
    </location>
</feature>
<evidence type="ECO:0000313" key="4">
    <source>
        <dbReference type="Proteomes" id="UP001337655"/>
    </source>
</evidence>
<feature type="chain" id="PRO_5043765516" evidence="2">
    <location>
        <begin position="21"/>
        <end position="108"/>
    </location>
</feature>
<evidence type="ECO:0000256" key="1">
    <source>
        <dbReference type="SAM" id="MobiDB-lite"/>
    </source>
</evidence>
<dbReference type="EMBL" id="JAVRRT010000002">
    <property type="protein sequence ID" value="KAK5174036.1"/>
    <property type="molecule type" value="Genomic_DNA"/>
</dbReference>
<evidence type="ECO:0000256" key="2">
    <source>
        <dbReference type="SAM" id="SignalP"/>
    </source>
</evidence>
<reference evidence="3 4" key="1">
    <citation type="submission" date="2023-08" db="EMBL/GenBank/DDBJ databases">
        <title>Black Yeasts Isolated from many extreme environments.</title>
        <authorList>
            <person name="Coleine C."/>
            <person name="Stajich J.E."/>
            <person name="Selbmann L."/>
        </authorList>
    </citation>
    <scope>NUCLEOTIDE SEQUENCE [LARGE SCALE GENOMIC DNA]</scope>
    <source>
        <strain evidence="3 4">CCFEE 5935</strain>
    </source>
</reference>
<organism evidence="3 4">
    <name type="scientific">Saxophila tyrrhenica</name>
    <dbReference type="NCBI Taxonomy" id="1690608"/>
    <lineage>
        <taxon>Eukaryota</taxon>
        <taxon>Fungi</taxon>
        <taxon>Dikarya</taxon>
        <taxon>Ascomycota</taxon>
        <taxon>Pezizomycotina</taxon>
        <taxon>Dothideomycetes</taxon>
        <taxon>Dothideomycetidae</taxon>
        <taxon>Mycosphaerellales</taxon>
        <taxon>Extremaceae</taxon>
        <taxon>Saxophila</taxon>
    </lineage>
</organism>
<dbReference type="Proteomes" id="UP001337655">
    <property type="component" value="Unassembled WGS sequence"/>
</dbReference>
<comment type="caution">
    <text evidence="3">The sequence shown here is derived from an EMBL/GenBank/DDBJ whole genome shotgun (WGS) entry which is preliminary data.</text>
</comment>
<evidence type="ECO:0000313" key="3">
    <source>
        <dbReference type="EMBL" id="KAK5174036.1"/>
    </source>
</evidence>
<protein>
    <submittedName>
        <fullName evidence="3">Uncharacterized protein</fullName>
    </submittedName>
</protein>
<dbReference type="AlphaFoldDB" id="A0AAV9PMD6"/>
<dbReference type="GeneID" id="89922464"/>
<sequence>MKVISLRLLPLGLAPSLWLARFLLSKQLLLQPLTAKSSQASRRQDGDSKYGQEAEEDEWPHLVNSCFMCPSFHQLEDSKLMRLPRMTRDQICMEAFRSTRSTAQDLEV</sequence>
<feature type="compositionally biased region" description="Basic and acidic residues" evidence="1">
    <location>
        <begin position="42"/>
        <end position="52"/>
    </location>
</feature>
<keyword evidence="4" id="KW-1185">Reference proteome</keyword>
<keyword evidence="2" id="KW-0732">Signal</keyword>
<feature type="signal peptide" evidence="2">
    <location>
        <begin position="1"/>
        <end position="20"/>
    </location>
</feature>
<dbReference type="RefSeq" id="XP_064662705.1">
    <property type="nucleotide sequence ID" value="XM_064798378.1"/>
</dbReference>